<evidence type="ECO:0000313" key="12">
    <source>
        <dbReference type="EMBL" id="GMI99865.1"/>
    </source>
</evidence>
<evidence type="ECO:0000256" key="3">
    <source>
        <dbReference type="ARBA" id="ARBA00022622"/>
    </source>
</evidence>
<keyword evidence="13" id="KW-1185">Reference proteome</keyword>
<keyword evidence="2" id="KW-1003">Cell membrane</keyword>
<dbReference type="PANTHER" id="PTHR31044">
    <property type="entry name" value="BETA-1,3 GLUCANASE"/>
    <property type="match status" value="1"/>
</dbReference>
<dbReference type="Proteomes" id="UP001165190">
    <property type="component" value="Unassembled WGS sequence"/>
</dbReference>
<reference evidence="12" key="1">
    <citation type="submission" date="2023-05" db="EMBL/GenBank/DDBJ databases">
        <title>Genome and transcriptome analyses reveal genes involved in the formation of fine ridges on petal epidermal cells in Hibiscus trionum.</title>
        <authorList>
            <person name="Koshimizu S."/>
            <person name="Masuda S."/>
            <person name="Ishii T."/>
            <person name="Shirasu K."/>
            <person name="Hoshino A."/>
            <person name="Arita M."/>
        </authorList>
    </citation>
    <scope>NUCLEOTIDE SEQUENCE</scope>
    <source>
        <strain evidence="12">Hamamatsu line</strain>
    </source>
</reference>
<feature type="compositionally biased region" description="Low complexity" evidence="9">
    <location>
        <begin position="191"/>
        <end position="200"/>
    </location>
</feature>
<evidence type="ECO:0000256" key="2">
    <source>
        <dbReference type="ARBA" id="ARBA00022475"/>
    </source>
</evidence>
<feature type="chain" id="PRO_5040825413" description="X8 domain-containing protein" evidence="10">
    <location>
        <begin position="21"/>
        <end position="227"/>
    </location>
</feature>
<evidence type="ECO:0000259" key="11">
    <source>
        <dbReference type="SMART" id="SM00768"/>
    </source>
</evidence>
<keyword evidence="8" id="KW-0449">Lipoprotein</keyword>
<evidence type="ECO:0000313" key="13">
    <source>
        <dbReference type="Proteomes" id="UP001165190"/>
    </source>
</evidence>
<organism evidence="12 13">
    <name type="scientific">Hibiscus trionum</name>
    <name type="common">Flower of an hour</name>
    <dbReference type="NCBI Taxonomy" id="183268"/>
    <lineage>
        <taxon>Eukaryota</taxon>
        <taxon>Viridiplantae</taxon>
        <taxon>Streptophyta</taxon>
        <taxon>Embryophyta</taxon>
        <taxon>Tracheophyta</taxon>
        <taxon>Spermatophyta</taxon>
        <taxon>Magnoliopsida</taxon>
        <taxon>eudicotyledons</taxon>
        <taxon>Gunneridae</taxon>
        <taxon>Pentapetalae</taxon>
        <taxon>rosids</taxon>
        <taxon>malvids</taxon>
        <taxon>Malvales</taxon>
        <taxon>Malvaceae</taxon>
        <taxon>Malvoideae</taxon>
        <taxon>Hibiscus</taxon>
    </lineage>
</organism>
<evidence type="ECO:0000256" key="5">
    <source>
        <dbReference type="ARBA" id="ARBA00023136"/>
    </source>
</evidence>
<protein>
    <recommendedName>
        <fullName evidence="11">X8 domain-containing protein</fullName>
    </recommendedName>
</protein>
<dbReference type="Gene3D" id="1.20.58.1040">
    <property type="match status" value="1"/>
</dbReference>
<keyword evidence="3" id="KW-0336">GPI-anchor</keyword>
<evidence type="ECO:0000256" key="4">
    <source>
        <dbReference type="ARBA" id="ARBA00022729"/>
    </source>
</evidence>
<dbReference type="InterPro" id="IPR012946">
    <property type="entry name" value="X8"/>
</dbReference>
<feature type="domain" description="X8" evidence="11">
    <location>
        <begin position="21"/>
        <end position="107"/>
    </location>
</feature>
<dbReference type="GO" id="GO:0005886">
    <property type="term" value="C:plasma membrane"/>
    <property type="evidence" value="ECO:0007669"/>
    <property type="project" value="UniProtKB-SubCell"/>
</dbReference>
<dbReference type="OrthoDB" id="1930814at2759"/>
<gene>
    <name evidence="12" type="ORF">HRI_003655800</name>
</gene>
<evidence type="ECO:0000256" key="9">
    <source>
        <dbReference type="SAM" id="MobiDB-lite"/>
    </source>
</evidence>
<evidence type="ECO:0000256" key="7">
    <source>
        <dbReference type="ARBA" id="ARBA00023180"/>
    </source>
</evidence>
<dbReference type="FunFam" id="1.20.58.1040:FF:000001">
    <property type="entry name" value="Glucan endo-1,3-beta-glucosidase 4"/>
    <property type="match status" value="1"/>
</dbReference>
<evidence type="ECO:0000256" key="10">
    <source>
        <dbReference type="SAM" id="SignalP"/>
    </source>
</evidence>
<keyword evidence="4 10" id="KW-0732">Signal</keyword>
<dbReference type="Pfam" id="PF07983">
    <property type="entry name" value="X8"/>
    <property type="match status" value="1"/>
</dbReference>
<comment type="subcellular location">
    <subcellularLocation>
        <location evidence="1">Cell membrane</location>
        <topology evidence="1">Lipid-anchor</topology>
        <topology evidence="1">GPI-anchor</topology>
    </subcellularLocation>
</comment>
<dbReference type="InterPro" id="IPR044788">
    <property type="entry name" value="X8_dom_prot"/>
</dbReference>
<keyword evidence="6" id="KW-1015">Disulfide bond</keyword>
<dbReference type="GO" id="GO:0009506">
    <property type="term" value="C:plasmodesma"/>
    <property type="evidence" value="ECO:0007669"/>
    <property type="project" value="UniProtKB-ARBA"/>
</dbReference>
<proteinExistence type="predicted"/>
<sequence>MVLLVIYLVVFLASAGYSSATYCLCKDGVGEQMLQKALDYACGAGADCSPINQNGPCYNPNTVKDHCNYAVNSYFQKKGQAQGSCDFSGTAAVSANPPSNVPSSCSFPSSGSSSTTPTTGTPTTPTTGTPTTPTTGTPTTPTTGAPTNPTMGTPTTPTMGTPTTPTNGIPSTTPTTGTSTGTPMFGGGTTSLGPTGTTTGITDPNHAASLLTSTVNILLSFGIALWI</sequence>
<dbReference type="SMART" id="SM00768">
    <property type="entry name" value="X8"/>
    <property type="match status" value="1"/>
</dbReference>
<evidence type="ECO:0000256" key="6">
    <source>
        <dbReference type="ARBA" id="ARBA00023157"/>
    </source>
</evidence>
<keyword evidence="7" id="KW-0325">Glycoprotein</keyword>
<accession>A0A9W7IR19</accession>
<comment type="caution">
    <text evidence="12">The sequence shown here is derived from an EMBL/GenBank/DDBJ whole genome shotgun (WGS) entry which is preliminary data.</text>
</comment>
<dbReference type="AlphaFoldDB" id="A0A9W7IR19"/>
<keyword evidence="5" id="KW-0472">Membrane</keyword>
<dbReference type="PANTHER" id="PTHR31044:SF144">
    <property type="entry name" value="X8 DOMAIN-CONTAINING PROTEIN"/>
    <property type="match status" value="1"/>
</dbReference>
<evidence type="ECO:0000256" key="8">
    <source>
        <dbReference type="ARBA" id="ARBA00023288"/>
    </source>
</evidence>
<feature type="signal peptide" evidence="10">
    <location>
        <begin position="1"/>
        <end position="20"/>
    </location>
</feature>
<dbReference type="GO" id="GO:0098552">
    <property type="term" value="C:side of membrane"/>
    <property type="evidence" value="ECO:0007669"/>
    <property type="project" value="UniProtKB-KW"/>
</dbReference>
<evidence type="ECO:0000256" key="1">
    <source>
        <dbReference type="ARBA" id="ARBA00004609"/>
    </source>
</evidence>
<feature type="compositionally biased region" description="Low complexity" evidence="9">
    <location>
        <begin position="98"/>
        <end position="183"/>
    </location>
</feature>
<feature type="region of interest" description="Disordered" evidence="9">
    <location>
        <begin position="98"/>
        <end position="200"/>
    </location>
</feature>
<name>A0A9W7IR19_HIBTR</name>
<dbReference type="EMBL" id="BSYR01000035">
    <property type="protein sequence ID" value="GMI99865.1"/>
    <property type="molecule type" value="Genomic_DNA"/>
</dbReference>